<sequence length="298" mass="32266">MLQAASDHMLSAAQETEDDMVNAEMDPEDQVDVRDAIEDEGLQVVGWYHSHPTFQTYPSSVDIVNQNNYQRMYQNEESGRGADAPMDSGQPFIGAIVGPYHEDLPSTNASSFQWFHVHPAKGKGAEERRGIVGMDLVVDVLQAPSLEPSLPAAIKAVITCFSSHVSRHDMTEIWREFGSVSLTRLEKLQASLRAHMPSSWPSSQCASYINAILGMLRSTGGPSERVVDSGEDVAATGSLEDTVVENEGESKNATVVVDAMNASTMKLGIKNTVRKPGRPLTPAQTCAITPSAAQSAHR</sequence>
<dbReference type="InterPro" id="IPR050242">
    <property type="entry name" value="JAMM_MPN+_peptidase_M67A"/>
</dbReference>
<evidence type="ECO:0000256" key="2">
    <source>
        <dbReference type="ARBA" id="ARBA00022723"/>
    </source>
</evidence>
<accession>A0AAE0L141</accession>
<evidence type="ECO:0000256" key="5">
    <source>
        <dbReference type="ARBA" id="ARBA00023049"/>
    </source>
</evidence>
<keyword evidence="5" id="KW-0482">Metalloprotease</keyword>
<dbReference type="GO" id="GO:0006508">
    <property type="term" value="P:proteolysis"/>
    <property type="evidence" value="ECO:0007669"/>
    <property type="project" value="UniProtKB-KW"/>
</dbReference>
<dbReference type="Gene3D" id="3.40.140.10">
    <property type="entry name" value="Cytidine Deaminase, domain 2"/>
    <property type="match status" value="1"/>
</dbReference>
<keyword evidence="4" id="KW-0862">Zinc</keyword>
<comment type="caution">
    <text evidence="7">The sequence shown here is derived from an EMBL/GenBank/DDBJ whole genome shotgun (WGS) entry which is preliminary data.</text>
</comment>
<dbReference type="Pfam" id="PF14464">
    <property type="entry name" value="Prok-JAB"/>
    <property type="match status" value="1"/>
</dbReference>
<reference evidence="7 8" key="1">
    <citation type="journal article" date="2015" name="Genome Biol. Evol.">
        <title>Comparative Genomics of a Bacterivorous Green Alga Reveals Evolutionary Causalities and Consequences of Phago-Mixotrophic Mode of Nutrition.</title>
        <authorList>
            <person name="Burns J.A."/>
            <person name="Paasch A."/>
            <person name="Narechania A."/>
            <person name="Kim E."/>
        </authorList>
    </citation>
    <scope>NUCLEOTIDE SEQUENCE [LARGE SCALE GENOMIC DNA]</scope>
    <source>
        <strain evidence="7 8">PLY_AMNH</strain>
    </source>
</reference>
<evidence type="ECO:0000256" key="3">
    <source>
        <dbReference type="ARBA" id="ARBA00022801"/>
    </source>
</evidence>
<dbReference type="GO" id="GO:0046872">
    <property type="term" value="F:metal ion binding"/>
    <property type="evidence" value="ECO:0007669"/>
    <property type="project" value="UniProtKB-KW"/>
</dbReference>
<keyword evidence="2" id="KW-0479">Metal-binding</keyword>
<gene>
    <name evidence="7" type="ORF">CYMTET_23425</name>
</gene>
<protein>
    <recommendedName>
        <fullName evidence="6">MPN domain-containing protein</fullName>
    </recommendedName>
</protein>
<dbReference type="InterPro" id="IPR028090">
    <property type="entry name" value="JAB_dom_prok"/>
</dbReference>
<dbReference type="AlphaFoldDB" id="A0AAE0L141"/>
<evidence type="ECO:0000256" key="4">
    <source>
        <dbReference type="ARBA" id="ARBA00022833"/>
    </source>
</evidence>
<dbReference type="Proteomes" id="UP001190700">
    <property type="component" value="Unassembled WGS sequence"/>
</dbReference>
<feature type="domain" description="MPN" evidence="6">
    <location>
        <begin position="1"/>
        <end position="114"/>
    </location>
</feature>
<dbReference type="InterPro" id="IPR037518">
    <property type="entry name" value="MPN"/>
</dbReference>
<proteinExistence type="predicted"/>
<evidence type="ECO:0000313" key="8">
    <source>
        <dbReference type="Proteomes" id="UP001190700"/>
    </source>
</evidence>
<dbReference type="SUPFAM" id="SSF102712">
    <property type="entry name" value="JAB1/MPN domain"/>
    <property type="match status" value="1"/>
</dbReference>
<name>A0AAE0L141_9CHLO</name>
<evidence type="ECO:0000313" key="7">
    <source>
        <dbReference type="EMBL" id="KAK3268052.1"/>
    </source>
</evidence>
<evidence type="ECO:0000259" key="6">
    <source>
        <dbReference type="PROSITE" id="PS50249"/>
    </source>
</evidence>
<keyword evidence="8" id="KW-1185">Reference proteome</keyword>
<organism evidence="7 8">
    <name type="scientific">Cymbomonas tetramitiformis</name>
    <dbReference type="NCBI Taxonomy" id="36881"/>
    <lineage>
        <taxon>Eukaryota</taxon>
        <taxon>Viridiplantae</taxon>
        <taxon>Chlorophyta</taxon>
        <taxon>Pyramimonadophyceae</taxon>
        <taxon>Pyramimonadales</taxon>
        <taxon>Pyramimonadaceae</taxon>
        <taxon>Cymbomonas</taxon>
    </lineage>
</organism>
<keyword evidence="3" id="KW-0378">Hydrolase</keyword>
<dbReference type="PROSITE" id="PS50249">
    <property type="entry name" value="MPN"/>
    <property type="match status" value="1"/>
</dbReference>
<dbReference type="GO" id="GO:0008237">
    <property type="term" value="F:metallopeptidase activity"/>
    <property type="evidence" value="ECO:0007669"/>
    <property type="project" value="UniProtKB-KW"/>
</dbReference>
<keyword evidence="1" id="KW-0645">Protease</keyword>
<evidence type="ECO:0000256" key="1">
    <source>
        <dbReference type="ARBA" id="ARBA00022670"/>
    </source>
</evidence>
<dbReference type="PANTHER" id="PTHR10410">
    <property type="entry name" value="EUKARYOTIC TRANSLATION INITIATION FACTOR 3 -RELATED"/>
    <property type="match status" value="1"/>
</dbReference>
<dbReference type="EMBL" id="LGRX02012045">
    <property type="protein sequence ID" value="KAK3268052.1"/>
    <property type="molecule type" value="Genomic_DNA"/>
</dbReference>